<dbReference type="Proteomes" id="UP000566324">
    <property type="component" value="Unassembled WGS sequence"/>
</dbReference>
<feature type="transmembrane region" description="Helical" evidence="7">
    <location>
        <begin position="241"/>
        <end position="263"/>
    </location>
</feature>
<dbReference type="Pfam" id="PF04610">
    <property type="entry name" value="TrbL"/>
    <property type="match status" value="1"/>
</dbReference>
<dbReference type="InterPro" id="IPR007688">
    <property type="entry name" value="Conjugal_tfr_TrbL/VirB6"/>
</dbReference>
<comment type="similarity">
    <text evidence="2">Belongs to the TrbL/VirB6 family.</text>
</comment>
<feature type="transmembrane region" description="Helical" evidence="7">
    <location>
        <begin position="142"/>
        <end position="165"/>
    </location>
</feature>
<evidence type="ECO:0000256" key="5">
    <source>
        <dbReference type="ARBA" id="ARBA00023136"/>
    </source>
</evidence>
<dbReference type="GO" id="GO:0030255">
    <property type="term" value="P:protein secretion by the type IV secretion system"/>
    <property type="evidence" value="ECO:0007669"/>
    <property type="project" value="InterPro"/>
</dbReference>
<dbReference type="InterPro" id="IPR014150">
    <property type="entry name" value="Conjugal_tfr_TrbL"/>
</dbReference>
<comment type="caution">
    <text evidence="8">The sequence shown here is derived from an EMBL/GenBank/DDBJ whole genome shotgun (WGS) entry which is preliminary data.</text>
</comment>
<dbReference type="EMBL" id="JACHNZ010000028">
    <property type="protein sequence ID" value="MBB4632863.1"/>
    <property type="molecule type" value="Genomic_DNA"/>
</dbReference>
<dbReference type="AlphaFoldDB" id="A0A7W7B2P3"/>
<keyword evidence="3 7" id="KW-0812">Transmembrane</keyword>
<sequence>MDDLSVIDGFLEAFIAYIDSGFGLLGGDVGFLTSILIGIDITLAGLFWALGGEDNVIGKFLGKILYIGVFALIINSFSVLSDIIFHSFAGLGLTAGGGTITPDDLLHPGHLAGTGFEAAAPLLAQAADLVGPVAFFENFVEIAVLMIAWIIVIAAFFILAIQLFVTILEFKLTSLAGFILVPFALWTRTAFLAERVLGHVVSSGVKVMVLAVIVGIGSGYFADFTGALTGDTVNIEQAMSLMLASLAMFGLAIFGPGIASGLVAGAPQLGAGSAITTTALAAGGLAAGGAGAVAGARGVASAGLGAVRAGTSMGAAAHASYRLGQETSGASTVRAGLGGVGTALKGGALQGADNALGLRSAVAEGRTAAWQAGAGLSRPPANSQSAEPMPAWAQKLQSAQSARHRRQMAIHAIRDGDRGGGGITPDIKERD</sequence>
<evidence type="ECO:0000256" key="7">
    <source>
        <dbReference type="SAM" id="Phobius"/>
    </source>
</evidence>
<accession>A0A7W7B2P3</accession>
<evidence type="ECO:0000256" key="3">
    <source>
        <dbReference type="ARBA" id="ARBA00022692"/>
    </source>
</evidence>
<dbReference type="NCBIfam" id="NF010449">
    <property type="entry name" value="PRK13875.1"/>
    <property type="match status" value="1"/>
</dbReference>
<comment type="subcellular location">
    <subcellularLocation>
        <location evidence="1">Membrane</location>
        <topology evidence="1">Multi-pass membrane protein</topology>
    </subcellularLocation>
</comment>
<evidence type="ECO:0000313" key="9">
    <source>
        <dbReference type="Proteomes" id="UP000566324"/>
    </source>
</evidence>
<feature type="transmembrane region" description="Helical" evidence="7">
    <location>
        <begin position="172"/>
        <end position="193"/>
    </location>
</feature>
<keyword evidence="5 7" id="KW-0472">Membrane</keyword>
<reference evidence="8 9" key="1">
    <citation type="submission" date="2020-08" db="EMBL/GenBank/DDBJ databases">
        <title>Genomic Encyclopedia of Type Strains, Phase IV (KMG-IV): sequencing the most valuable type-strain genomes for metagenomic binning, comparative biology and taxonomic classification.</title>
        <authorList>
            <person name="Goeker M."/>
        </authorList>
    </citation>
    <scope>NUCLEOTIDE SEQUENCE [LARGE SCALE GENOMIC DNA]</scope>
    <source>
        <strain evidence="8 9">DSM 17328</strain>
    </source>
</reference>
<feature type="region of interest" description="Disordered" evidence="6">
    <location>
        <begin position="412"/>
        <end position="431"/>
    </location>
</feature>
<keyword evidence="9" id="KW-1185">Reference proteome</keyword>
<name>A0A7W7B2P3_9SPHN</name>
<gene>
    <name evidence="8" type="ORF">GGQ98_002490</name>
</gene>
<dbReference type="GO" id="GO:0016020">
    <property type="term" value="C:membrane"/>
    <property type="evidence" value="ECO:0007669"/>
    <property type="project" value="UniProtKB-SubCell"/>
</dbReference>
<feature type="transmembrane region" description="Helical" evidence="7">
    <location>
        <begin position="29"/>
        <end position="52"/>
    </location>
</feature>
<feature type="transmembrane region" description="Helical" evidence="7">
    <location>
        <begin position="205"/>
        <end position="229"/>
    </location>
</feature>
<evidence type="ECO:0000313" key="8">
    <source>
        <dbReference type="EMBL" id="MBB4632863.1"/>
    </source>
</evidence>
<organism evidence="8 9">
    <name type="scientific">Sphingosinicella soli</name>
    <dbReference type="NCBI Taxonomy" id="333708"/>
    <lineage>
        <taxon>Bacteria</taxon>
        <taxon>Pseudomonadati</taxon>
        <taxon>Pseudomonadota</taxon>
        <taxon>Alphaproteobacteria</taxon>
        <taxon>Sphingomonadales</taxon>
        <taxon>Sphingosinicellaceae</taxon>
        <taxon>Sphingosinicella</taxon>
    </lineage>
</organism>
<protein>
    <submittedName>
        <fullName evidence="8">Type IV secretion system protein TrbL</fullName>
    </submittedName>
</protein>
<dbReference type="RefSeq" id="WP_184069952.1">
    <property type="nucleotide sequence ID" value="NZ_JACHNZ010000028.1"/>
</dbReference>
<evidence type="ECO:0000256" key="4">
    <source>
        <dbReference type="ARBA" id="ARBA00022989"/>
    </source>
</evidence>
<dbReference type="NCBIfam" id="TIGR02783">
    <property type="entry name" value="TrbL_P"/>
    <property type="match status" value="1"/>
</dbReference>
<evidence type="ECO:0000256" key="1">
    <source>
        <dbReference type="ARBA" id="ARBA00004141"/>
    </source>
</evidence>
<keyword evidence="4 7" id="KW-1133">Transmembrane helix</keyword>
<proteinExistence type="inferred from homology"/>
<evidence type="ECO:0000256" key="2">
    <source>
        <dbReference type="ARBA" id="ARBA00007802"/>
    </source>
</evidence>
<feature type="transmembrane region" description="Helical" evidence="7">
    <location>
        <begin position="64"/>
        <end position="85"/>
    </location>
</feature>
<evidence type="ECO:0000256" key="6">
    <source>
        <dbReference type="SAM" id="MobiDB-lite"/>
    </source>
</evidence>